<dbReference type="PANTHER" id="PTHR37844">
    <property type="entry name" value="SER/THR PROTEIN PHOSPHATASE SUPERFAMILY (AFU_ORTHOLOGUE AFUA_1G14840)"/>
    <property type="match status" value="1"/>
</dbReference>
<reference evidence="2" key="1">
    <citation type="journal article" date="2020" name="Nature">
        <title>Giant virus diversity and host interactions through global metagenomics.</title>
        <authorList>
            <person name="Schulz F."/>
            <person name="Roux S."/>
            <person name="Paez-Espino D."/>
            <person name="Jungbluth S."/>
            <person name="Walsh D.A."/>
            <person name="Denef V.J."/>
            <person name="McMahon K.D."/>
            <person name="Konstantinidis K.T."/>
            <person name="Eloe-Fadrosh E.A."/>
            <person name="Kyrpides N.C."/>
            <person name="Woyke T."/>
        </authorList>
    </citation>
    <scope>NUCLEOTIDE SEQUENCE</scope>
    <source>
        <strain evidence="2">GVMAG-M-3300023174-189</strain>
    </source>
</reference>
<proteinExistence type="predicted"/>
<dbReference type="AlphaFoldDB" id="A0A6C0DJ85"/>
<dbReference type="InterPro" id="IPR004843">
    <property type="entry name" value="Calcineurin-like_PHP"/>
</dbReference>
<sequence length="269" mass="31194">MVFQAEVISDTHLNMWKYKSDKLKTLFSLNTSNLILAGDIGDPDEPTLYKFLELAKENYKRVFYIPGNHEFYGTEPGSKKNPAIVLDWFQKLDDQWSNFHFFYRRNEVVDGIRILGATCWSTAPGSDNWSQTISAEGRKDIEFIQQGLARSKEPVLVISHYPSTLRVIEENFKHKITQFNYGQDLEYLYIPPLHTWVFGHVHQKHDFSVPYSSSIYGNGKIRIICNPYGYPNESIASEKTLSFTVSNQNDLNHNRVEVKSPYGMTYRML</sequence>
<dbReference type="SUPFAM" id="SSF56300">
    <property type="entry name" value="Metallo-dependent phosphatases"/>
    <property type="match status" value="1"/>
</dbReference>
<dbReference type="EMBL" id="MN739626">
    <property type="protein sequence ID" value="QHT16491.1"/>
    <property type="molecule type" value="Genomic_DNA"/>
</dbReference>
<organism evidence="2">
    <name type="scientific">viral metagenome</name>
    <dbReference type="NCBI Taxonomy" id="1070528"/>
    <lineage>
        <taxon>unclassified sequences</taxon>
        <taxon>metagenomes</taxon>
        <taxon>organismal metagenomes</taxon>
    </lineage>
</organism>
<accession>A0A6C0DJ85</accession>
<dbReference type="InterPro" id="IPR029052">
    <property type="entry name" value="Metallo-depent_PP-like"/>
</dbReference>
<dbReference type="PANTHER" id="PTHR37844:SF1">
    <property type="entry name" value="CALCINEURIN-LIKE PHOSPHOESTERASE DOMAIN-CONTAINING PROTEIN"/>
    <property type="match status" value="1"/>
</dbReference>
<evidence type="ECO:0000259" key="1">
    <source>
        <dbReference type="Pfam" id="PF00149"/>
    </source>
</evidence>
<dbReference type="Gene3D" id="3.60.21.10">
    <property type="match status" value="1"/>
</dbReference>
<dbReference type="Pfam" id="PF00149">
    <property type="entry name" value="Metallophos"/>
    <property type="match status" value="1"/>
</dbReference>
<protein>
    <recommendedName>
        <fullName evidence="1">Calcineurin-like phosphoesterase domain-containing protein</fullName>
    </recommendedName>
</protein>
<evidence type="ECO:0000313" key="2">
    <source>
        <dbReference type="EMBL" id="QHT16491.1"/>
    </source>
</evidence>
<dbReference type="GO" id="GO:0016787">
    <property type="term" value="F:hydrolase activity"/>
    <property type="evidence" value="ECO:0007669"/>
    <property type="project" value="InterPro"/>
</dbReference>
<feature type="domain" description="Calcineurin-like phosphoesterase" evidence="1">
    <location>
        <begin position="7"/>
        <end position="203"/>
    </location>
</feature>
<name>A0A6C0DJ85_9ZZZZ</name>